<accession>A0A3G4ZUF8</accession>
<sequence length="92" mass="10242">MQTSTSNIGFIVGIIAIIIFCLLLSSLFGGIRYTITKPTPIQKPPTVIITVLPNNPPVIKPVVTEIQENRLIEKPFVEQEMKRIMVSVEGEH</sequence>
<keyword evidence="1" id="KW-0472">Membrane</keyword>
<protein>
    <submittedName>
        <fullName evidence="2">Uncharacterized protein</fullName>
    </submittedName>
</protein>
<dbReference type="EMBL" id="MK072007">
    <property type="protein sequence ID" value="AYV77059.1"/>
    <property type="molecule type" value="Genomic_DNA"/>
</dbReference>
<keyword evidence="1" id="KW-1133">Transmembrane helix</keyword>
<evidence type="ECO:0000256" key="1">
    <source>
        <dbReference type="SAM" id="Phobius"/>
    </source>
</evidence>
<keyword evidence="1" id="KW-0812">Transmembrane</keyword>
<organism evidence="2">
    <name type="scientific">Barrevirus sp</name>
    <dbReference type="NCBI Taxonomy" id="2487763"/>
    <lineage>
        <taxon>Viruses</taxon>
        <taxon>Varidnaviria</taxon>
        <taxon>Bamfordvirae</taxon>
        <taxon>Nucleocytoviricota</taxon>
        <taxon>Megaviricetes</taxon>
        <taxon>Imitervirales</taxon>
        <taxon>Mimiviridae</taxon>
        <taxon>Klosneuvirinae</taxon>
    </lineage>
</organism>
<gene>
    <name evidence="2" type="ORF">Barrevirus10_5</name>
</gene>
<reference evidence="2" key="1">
    <citation type="submission" date="2018-10" db="EMBL/GenBank/DDBJ databases">
        <title>Hidden diversity of soil giant viruses.</title>
        <authorList>
            <person name="Schulz F."/>
            <person name="Alteio L."/>
            <person name="Goudeau D."/>
            <person name="Ryan E.M."/>
            <person name="Malmstrom R.R."/>
            <person name="Blanchard J."/>
            <person name="Woyke T."/>
        </authorList>
    </citation>
    <scope>NUCLEOTIDE SEQUENCE</scope>
    <source>
        <strain evidence="2">BAV1</strain>
    </source>
</reference>
<name>A0A3G4ZUF8_9VIRU</name>
<evidence type="ECO:0000313" key="2">
    <source>
        <dbReference type="EMBL" id="AYV77059.1"/>
    </source>
</evidence>
<feature type="transmembrane region" description="Helical" evidence="1">
    <location>
        <begin position="6"/>
        <end position="28"/>
    </location>
</feature>
<proteinExistence type="predicted"/>